<keyword evidence="3" id="KW-0808">Transferase</keyword>
<dbReference type="OrthoDB" id="10262526at2759"/>
<evidence type="ECO:0000256" key="4">
    <source>
        <dbReference type="ARBA" id="ARBA00022691"/>
    </source>
</evidence>
<sequence length="523" mass="58797">MSDLCTVADFFRAWNKVIVTRPIGGSLLDAFGLFEKTSNNQVSWNSFLAEIEEILKITNAIQFDSDLDPKASQFGELPAIVSIDTLQLQLLVQAKQAKEEVIVIKKDHDQAESSKPVTLENFMQLIHSDNAANAEDVFSATSNKTMLWEISQMVTTPLASHSLSSEKVRLVTRIEPFVDICDNKHHAEAIRSASMLNSRRAATASTVTSDPQQIQAMLRGMKSDPLCVETAICMDHQIHFLPLLHRSTDPQLGDCSYLDTCHKQDSCRYLHYQQLLPRRFKEIVGSKEIAEHNRNCDNAAKSAFFTKGEVAGASNVPELPAQWINCDVRFLDFSILGKFAAIVADPSWAINMRTPNKVSKDPDLMSLPIHLLQDEGVIFLWVTGRTTDVGRQVLSHWGYKPANEISWIKTNQLIRTICTGRTGHWLNHSKEHLQVGIKGNPKWLTKGSDQQTLVSSTRQTSRKPDELYGLIERLVGKKSRKLEIFGKDYNTRPGWLTIGDELKGSHIVERDVADRYVQYLGKA</sequence>
<name>W6ML54_9ASCO</name>
<dbReference type="GO" id="GO:0036396">
    <property type="term" value="C:RNA N6-methyladenosine methyltransferase complex"/>
    <property type="evidence" value="ECO:0007669"/>
    <property type="project" value="EnsemblFungi"/>
</dbReference>
<dbReference type="EMBL" id="HG793128">
    <property type="protein sequence ID" value="CDK27214.1"/>
    <property type="molecule type" value="Genomic_DNA"/>
</dbReference>
<protein>
    <recommendedName>
        <fullName evidence="1">mRNA m(6)A methyltransferase</fullName>
        <ecNumber evidence="1">2.1.1.348</ecNumber>
    </recommendedName>
</protein>
<dbReference type="GO" id="GO:0032259">
    <property type="term" value="P:methylation"/>
    <property type="evidence" value="ECO:0007669"/>
    <property type="project" value="UniProtKB-KW"/>
</dbReference>
<reference evidence="7" key="2">
    <citation type="submission" date="2014-02" db="EMBL/GenBank/DDBJ databases">
        <title>Complete DNA sequence of /Kuraishia capsulata/ illustrates novel genomic features among budding yeasts (/Saccharomycotina/).</title>
        <authorList>
            <person name="Morales L."/>
            <person name="Noel B."/>
            <person name="Porcel B."/>
            <person name="Marcet-Houben M."/>
            <person name="Hullo M-F."/>
            <person name="Sacerdot C."/>
            <person name="Tekaia F."/>
            <person name="Leh-Louis V."/>
            <person name="Despons L."/>
            <person name="Khanna V."/>
            <person name="Aury J-M."/>
            <person name="Barbe V."/>
            <person name="Couloux A."/>
            <person name="Labadie K."/>
            <person name="Pelletier E."/>
            <person name="Souciet J-L."/>
            <person name="Boekhout T."/>
            <person name="Gabaldon T."/>
            <person name="Wincker P."/>
            <person name="Dujon B."/>
        </authorList>
    </citation>
    <scope>NUCLEOTIDE SEQUENCE</scope>
    <source>
        <strain evidence="7">CBS 1993</strain>
    </source>
</reference>
<proteinExistence type="inferred from homology"/>
<keyword evidence="2" id="KW-0489">Methyltransferase</keyword>
<dbReference type="PROSITE" id="PS51143">
    <property type="entry name" value="MT_A70"/>
    <property type="match status" value="1"/>
</dbReference>
<evidence type="ECO:0000256" key="3">
    <source>
        <dbReference type="ARBA" id="ARBA00022679"/>
    </source>
</evidence>
<keyword evidence="8" id="KW-1185">Reference proteome</keyword>
<dbReference type="GO" id="GO:0005737">
    <property type="term" value="C:cytoplasm"/>
    <property type="evidence" value="ECO:0007669"/>
    <property type="project" value="EnsemblFungi"/>
</dbReference>
<evidence type="ECO:0000313" key="8">
    <source>
        <dbReference type="Proteomes" id="UP000019384"/>
    </source>
</evidence>
<keyword evidence="4" id="KW-0949">S-adenosyl-L-methionine</keyword>
<dbReference type="InterPro" id="IPR007757">
    <property type="entry name" value="MT-A70-like"/>
</dbReference>
<dbReference type="Pfam" id="PF05063">
    <property type="entry name" value="MT-A70"/>
    <property type="match status" value="1"/>
</dbReference>
<dbReference type="PANTHER" id="PTHR12829">
    <property type="entry name" value="N6-ADENOSINE-METHYLTRANSFERASE"/>
    <property type="match status" value="1"/>
</dbReference>
<reference evidence="7" key="1">
    <citation type="submission" date="2013-12" db="EMBL/GenBank/DDBJ databases">
        <authorList>
            <person name="Genoscope - CEA"/>
        </authorList>
    </citation>
    <scope>NUCLEOTIDE SEQUENCE</scope>
    <source>
        <strain evidence="7">CBS 1993</strain>
    </source>
</reference>
<evidence type="ECO:0000256" key="6">
    <source>
        <dbReference type="PROSITE-ProRule" id="PRU00489"/>
    </source>
</evidence>
<comment type="similarity">
    <text evidence="6">Belongs to the MT-A70-like family.</text>
</comment>
<evidence type="ECO:0000256" key="1">
    <source>
        <dbReference type="ARBA" id="ARBA00012160"/>
    </source>
</evidence>
<dbReference type="RefSeq" id="XP_022459210.1">
    <property type="nucleotide sequence ID" value="XM_022601582.1"/>
</dbReference>
<dbReference type="GO" id="GO:2000221">
    <property type="term" value="P:negative regulation of pseudohyphal growth"/>
    <property type="evidence" value="ECO:0007669"/>
    <property type="project" value="EnsemblFungi"/>
</dbReference>
<evidence type="ECO:0000256" key="5">
    <source>
        <dbReference type="ARBA" id="ARBA00048957"/>
    </source>
</evidence>
<organism evidence="7 8">
    <name type="scientific">Kuraishia capsulata CBS 1993</name>
    <dbReference type="NCBI Taxonomy" id="1382522"/>
    <lineage>
        <taxon>Eukaryota</taxon>
        <taxon>Fungi</taxon>
        <taxon>Dikarya</taxon>
        <taxon>Ascomycota</taxon>
        <taxon>Saccharomycotina</taxon>
        <taxon>Pichiomycetes</taxon>
        <taxon>Pichiales</taxon>
        <taxon>Pichiaceae</taxon>
        <taxon>Kuraishia</taxon>
    </lineage>
</organism>
<dbReference type="HOGENOM" id="CLU_018702_4_1_1"/>
<evidence type="ECO:0000313" key="7">
    <source>
        <dbReference type="EMBL" id="CDK27214.1"/>
    </source>
</evidence>
<dbReference type="AlphaFoldDB" id="W6ML54"/>
<dbReference type="STRING" id="1382522.W6ML54"/>
<dbReference type="PANTHER" id="PTHR12829:SF7">
    <property type="entry name" value="N6-ADENOSINE-METHYLTRANSFERASE CATALYTIC SUBUNIT"/>
    <property type="match status" value="1"/>
</dbReference>
<comment type="catalytic activity">
    <reaction evidence="5">
        <text>an adenosine in mRNA + S-adenosyl-L-methionine = an N(6)-methyladenosine in mRNA + S-adenosyl-L-homocysteine + H(+)</text>
        <dbReference type="Rhea" id="RHEA:55584"/>
        <dbReference type="Rhea" id="RHEA-COMP:12414"/>
        <dbReference type="Rhea" id="RHEA-COMP:12417"/>
        <dbReference type="ChEBI" id="CHEBI:15378"/>
        <dbReference type="ChEBI" id="CHEBI:57856"/>
        <dbReference type="ChEBI" id="CHEBI:59789"/>
        <dbReference type="ChEBI" id="CHEBI:74411"/>
        <dbReference type="ChEBI" id="CHEBI:74449"/>
        <dbReference type="EC" id="2.1.1.348"/>
    </reaction>
</comment>
<dbReference type="GO" id="GO:0005730">
    <property type="term" value="C:nucleolus"/>
    <property type="evidence" value="ECO:0007669"/>
    <property type="project" value="EnsemblFungi"/>
</dbReference>
<accession>W6ML54</accession>
<dbReference type="GO" id="GO:1902974">
    <property type="term" value="P:meiotic DNA replication initiation"/>
    <property type="evidence" value="ECO:0007669"/>
    <property type="project" value="EnsemblFungi"/>
</dbReference>
<dbReference type="InterPro" id="IPR029063">
    <property type="entry name" value="SAM-dependent_MTases_sf"/>
</dbReference>
<dbReference type="Proteomes" id="UP000019384">
    <property type="component" value="Unassembled WGS sequence"/>
</dbReference>
<gene>
    <name evidence="7" type="ORF">KUCA_T00003192001</name>
</gene>
<dbReference type="SUPFAM" id="SSF53335">
    <property type="entry name" value="S-adenosyl-L-methionine-dependent methyltransferases"/>
    <property type="match status" value="1"/>
</dbReference>
<dbReference type="GeneID" id="34520598"/>
<dbReference type="GO" id="GO:0001734">
    <property type="term" value="F:mRNA m(6)A methyltransferase activity"/>
    <property type="evidence" value="ECO:0007669"/>
    <property type="project" value="UniProtKB-EC"/>
</dbReference>
<dbReference type="EC" id="2.1.1.348" evidence="1"/>
<evidence type="ECO:0000256" key="2">
    <source>
        <dbReference type="ARBA" id="ARBA00022603"/>
    </source>
</evidence>